<accession>A0A8J2TL23</accession>
<dbReference type="InterPro" id="IPR024422">
    <property type="entry name" value="Protein_unknown_function_OB"/>
</dbReference>
<proteinExistence type="predicted"/>
<dbReference type="EMBL" id="BMIC01000001">
    <property type="protein sequence ID" value="GFZ79184.1"/>
    <property type="molecule type" value="Genomic_DNA"/>
</dbReference>
<sequence length="124" mass="14533">MRKWIAIFILLIISVLVYKYIYQEHRNISNEVSVYKTASKDIINEFKDNSTNAENKYLNKTIEISGNITQHSNKTITINETIFCQFTEEITVTENNFKITIKGRFIGYDDLLEEIKLDQCTIIN</sequence>
<name>A0A8J2TL23_9FLAO</name>
<keyword evidence="2" id="KW-1185">Reference proteome</keyword>
<protein>
    <recommendedName>
        <fullName evidence="3">tRNA_anti-like</fullName>
    </recommendedName>
</protein>
<comment type="caution">
    <text evidence="1">The sequence shown here is derived from an EMBL/GenBank/DDBJ whole genome shotgun (WGS) entry which is preliminary data.</text>
</comment>
<organism evidence="1 2">
    <name type="scientific">Aquaticitalea lipolytica</name>
    <dbReference type="NCBI Taxonomy" id="1247562"/>
    <lineage>
        <taxon>Bacteria</taxon>
        <taxon>Pseudomonadati</taxon>
        <taxon>Bacteroidota</taxon>
        <taxon>Flavobacteriia</taxon>
        <taxon>Flavobacteriales</taxon>
        <taxon>Flavobacteriaceae</taxon>
        <taxon>Aquaticitalea</taxon>
    </lineage>
</organism>
<reference evidence="1 2" key="1">
    <citation type="journal article" date="2014" name="Int. J. Syst. Evol. Microbiol.">
        <title>Complete genome sequence of Corynebacterium casei LMG S-19264T (=DSM 44701T), isolated from a smear-ripened cheese.</title>
        <authorList>
            <consortium name="US DOE Joint Genome Institute (JGI-PGF)"/>
            <person name="Walter F."/>
            <person name="Albersmeier A."/>
            <person name="Kalinowski J."/>
            <person name="Ruckert C."/>
        </authorList>
    </citation>
    <scope>NUCLEOTIDE SEQUENCE [LARGE SCALE GENOMIC DNA]</scope>
    <source>
        <strain evidence="1 2">CGMCC 1.15295</strain>
    </source>
</reference>
<evidence type="ECO:0000313" key="2">
    <source>
        <dbReference type="Proteomes" id="UP000598120"/>
    </source>
</evidence>
<dbReference type="RefSeq" id="WP_188604857.1">
    <property type="nucleotide sequence ID" value="NZ_BMIC01000001.1"/>
</dbReference>
<gene>
    <name evidence="1" type="ORF">GCM10011531_06030</name>
</gene>
<dbReference type="AlphaFoldDB" id="A0A8J2TL23"/>
<dbReference type="Proteomes" id="UP000598120">
    <property type="component" value="Unassembled WGS sequence"/>
</dbReference>
<dbReference type="Pfam" id="PF12869">
    <property type="entry name" value="tRNA_anti-like"/>
    <property type="match status" value="1"/>
</dbReference>
<evidence type="ECO:0008006" key="3">
    <source>
        <dbReference type="Google" id="ProtNLM"/>
    </source>
</evidence>
<evidence type="ECO:0000313" key="1">
    <source>
        <dbReference type="EMBL" id="GFZ79184.1"/>
    </source>
</evidence>